<feature type="transmembrane region" description="Helical" evidence="1">
    <location>
        <begin position="112"/>
        <end position="129"/>
    </location>
</feature>
<dbReference type="RefSeq" id="WP_129010893.1">
    <property type="nucleotide sequence ID" value="NZ_CP053835.1"/>
</dbReference>
<keyword evidence="1" id="KW-0472">Membrane</keyword>
<gene>
    <name evidence="2" type="ORF">ADFLV_2639</name>
</gene>
<sequence>MYKKILNFCLIFLVFIYIIFEELIWEKFAKPIILFISELQISKNLTPKILSLNPYIILLIFIIPFILVELLGVYAGIIFISGHVIFGIFLYLLKIPIAALIFWFFNVTKEKLLEFTWFSFIYEKLIFLINKIKMSKAYLLIKEKTIILKKELKEEIFISKNRLKEKIVRIYRLLKNKFKL</sequence>
<reference evidence="2 3" key="1">
    <citation type="submission" date="2020-05" db="EMBL/GenBank/DDBJ databases">
        <title>Complete genome sequencing of Campylobacter and Arcobacter type strains.</title>
        <authorList>
            <person name="Miller W.G."/>
            <person name="Yee E."/>
        </authorList>
    </citation>
    <scope>NUCLEOTIDE SEQUENCE [LARGE SCALE GENOMIC DNA]</scope>
    <source>
        <strain evidence="2 3">LMG 25694</strain>
    </source>
</reference>
<feature type="transmembrane region" description="Helical" evidence="1">
    <location>
        <begin position="5"/>
        <end position="25"/>
    </location>
</feature>
<dbReference type="KEGG" id="adz:ADFLV_2639"/>
<keyword evidence="1" id="KW-0812">Transmembrane</keyword>
<organism evidence="2 3">
    <name type="scientific">Arcobacter defluvii</name>
    <dbReference type="NCBI Taxonomy" id="873191"/>
    <lineage>
        <taxon>Bacteria</taxon>
        <taxon>Pseudomonadati</taxon>
        <taxon>Campylobacterota</taxon>
        <taxon>Epsilonproteobacteria</taxon>
        <taxon>Campylobacterales</taxon>
        <taxon>Arcobacteraceae</taxon>
        <taxon>Arcobacter</taxon>
    </lineage>
</organism>
<protein>
    <submittedName>
        <fullName evidence="2">Membrane protein</fullName>
    </submittedName>
</protein>
<evidence type="ECO:0000256" key="1">
    <source>
        <dbReference type="SAM" id="Phobius"/>
    </source>
</evidence>
<evidence type="ECO:0000313" key="3">
    <source>
        <dbReference type="Proteomes" id="UP000503313"/>
    </source>
</evidence>
<keyword evidence="3" id="KW-1185">Reference proteome</keyword>
<dbReference type="Proteomes" id="UP000503313">
    <property type="component" value="Chromosome"/>
</dbReference>
<feature type="transmembrane region" description="Helical" evidence="1">
    <location>
        <begin position="55"/>
        <end position="77"/>
    </location>
</feature>
<proteinExistence type="predicted"/>
<feature type="transmembrane region" description="Helical" evidence="1">
    <location>
        <begin position="84"/>
        <end position="106"/>
    </location>
</feature>
<name>A0AAE7BIG2_9BACT</name>
<dbReference type="EMBL" id="CP053835">
    <property type="protein sequence ID" value="QKF78612.1"/>
    <property type="molecule type" value="Genomic_DNA"/>
</dbReference>
<dbReference type="AlphaFoldDB" id="A0AAE7BIG2"/>
<keyword evidence="1" id="KW-1133">Transmembrane helix</keyword>
<accession>A0AAE7BIG2</accession>
<evidence type="ECO:0000313" key="2">
    <source>
        <dbReference type="EMBL" id="QKF78612.1"/>
    </source>
</evidence>